<keyword evidence="2" id="KW-1185">Reference proteome</keyword>
<sequence>MNPFQRLPNETIDAIFIHMHPIDVWRFQQSSKSSERALDPHLLTRPYALNDLMTVACVRGNNGAIRKAVSLGANVSMITLPQSRDQQSSTILCASRHLDTVAILFDLGARLDMDFNGLVDTERRIRERGKSAEFLQLCSERGVRDQFINFQDAIDHSLFDHVADVTEKEFEKWNADDIDKVSILLELGANSTALSEEQPAVTTLSYLIKNIGKQCPAPLCLPIIKLLLSKHPDLNAPSRELTQRVLESQNGFEPAEAAKLDVPVQTHFQPLFVYAYTIETPDSPGYDYLCSHGAKFEPIWQPGAPMEYYDSIPIFRLCQDWVEDGGPLLLNDGQFGVTKVFIERGAVKNVGIRFIKDALRPMMGILHRDANPSILIQRSHTLLKLVLQDGNLNSNMAGEMDDLLLEIVEEATVNGSGNTNLEFSDIVDPLTVALLLGKGAKLTTRAHGNWATKDVRDVVVSHLENDPYNITCDI</sequence>
<dbReference type="Proteomes" id="UP000265631">
    <property type="component" value="Unassembled WGS sequence"/>
</dbReference>
<protein>
    <submittedName>
        <fullName evidence="1">Uncharacterized protein</fullName>
    </submittedName>
</protein>
<evidence type="ECO:0000313" key="1">
    <source>
        <dbReference type="EMBL" id="RFN50236.1"/>
    </source>
</evidence>
<reference evidence="1 2" key="1">
    <citation type="journal article" date="2018" name="PLoS Pathog.">
        <title>Evolution of structural diversity of trichothecenes, a family of toxins produced by plant pathogenic and entomopathogenic fungi.</title>
        <authorList>
            <person name="Proctor R.H."/>
            <person name="McCormick S.P."/>
            <person name="Kim H.S."/>
            <person name="Cardoza R.E."/>
            <person name="Stanley A.M."/>
            <person name="Lindo L."/>
            <person name="Kelly A."/>
            <person name="Brown D.W."/>
            <person name="Lee T."/>
            <person name="Vaughan M.M."/>
            <person name="Alexander N.J."/>
            <person name="Busman M."/>
            <person name="Gutierrez S."/>
        </authorList>
    </citation>
    <scope>NUCLEOTIDE SEQUENCE [LARGE SCALE GENOMIC DNA]</scope>
    <source>
        <strain evidence="1 2">NRRL 13405</strain>
    </source>
</reference>
<comment type="caution">
    <text evidence="1">The sequence shown here is derived from an EMBL/GenBank/DDBJ whole genome shotgun (WGS) entry which is preliminary data.</text>
</comment>
<dbReference type="Gene3D" id="1.25.40.20">
    <property type="entry name" value="Ankyrin repeat-containing domain"/>
    <property type="match status" value="1"/>
</dbReference>
<proteinExistence type="predicted"/>
<accession>A0A395MQN4</accession>
<organism evidence="1 2">
    <name type="scientific">Fusarium flagelliforme</name>
    <dbReference type="NCBI Taxonomy" id="2675880"/>
    <lineage>
        <taxon>Eukaryota</taxon>
        <taxon>Fungi</taxon>
        <taxon>Dikarya</taxon>
        <taxon>Ascomycota</taxon>
        <taxon>Pezizomycotina</taxon>
        <taxon>Sordariomycetes</taxon>
        <taxon>Hypocreomycetidae</taxon>
        <taxon>Hypocreales</taxon>
        <taxon>Nectriaceae</taxon>
        <taxon>Fusarium</taxon>
        <taxon>Fusarium incarnatum-equiseti species complex</taxon>
    </lineage>
</organism>
<evidence type="ECO:0000313" key="2">
    <source>
        <dbReference type="Proteomes" id="UP000265631"/>
    </source>
</evidence>
<dbReference type="EMBL" id="PXXK01000142">
    <property type="protein sequence ID" value="RFN50236.1"/>
    <property type="molecule type" value="Genomic_DNA"/>
</dbReference>
<name>A0A395MQN4_9HYPO</name>
<gene>
    <name evidence="1" type="ORF">FIE12Z_5415</name>
</gene>
<dbReference type="AlphaFoldDB" id="A0A395MQN4"/>
<dbReference type="InterPro" id="IPR036770">
    <property type="entry name" value="Ankyrin_rpt-contain_sf"/>
</dbReference>
<dbReference type="STRING" id="2594813.A0A395MQN4"/>